<dbReference type="Pfam" id="PF00465">
    <property type="entry name" value="Fe-ADH"/>
    <property type="match status" value="1"/>
</dbReference>
<keyword evidence="1" id="KW-0560">Oxidoreductase</keyword>
<organism evidence="4 5">
    <name type="scientific">Streptomyces griseoruber</name>
    <dbReference type="NCBI Taxonomy" id="1943"/>
    <lineage>
        <taxon>Bacteria</taxon>
        <taxon>Bacillati</taxon>
        <taxon>Actinomycetota</taxon>
        <taxon>Actinomycetes</taxon>
        <taxon>Kitasatosporales</taxon>
        <taxon>Streptomycetaceae</taxon>
        <taxon>Streptomyces</taxon>
    </lineage>
</organism>
<dbReference type="EMBL" id="LMWW01000017">
    <property type="protein sequence ID" value="KUN84429.1"/>
    <property type="molecule type" value="Genomic_DNA"/>
</dbReference>
<dbReference type="InterPro" id="IPR049692">
    <property type="entry name" value="Daptide_DH"/>
</dbReference>
<evidence type="ECO:0000256" key="1">
    <source>
        <dbReference type="ARBA" id="ARBA00023002"/>
    </source>
</evidence>
<dbReference type="Gene3D" id="3.40.50.1970">
    <property type="match status" value="1"/>
</dbReference>
<dbReference type="GO" id="GO:0004022">
    <property type="term" value="F:alcohol dehydrogenase (NAD+) activity"/>
    <property type="evidence" value="ECO:0007669"/>
    <property type="project" value="TreeGrafter"/>
</dbReference>
<name>A0A101T2A1_9ACTN</name>
<dbReference type="InterPro" id="IPR001670">
    <property type="entry name" value="ADH_Fe/GldA"/>
</dbReference>
<dbReference type="Proteomes" id="UP000052982">
    <property type="component" value="Unassembled WGS sequence"/>
</dbReference>
<sequence>MTEHREQAASANAEGHATLTGTDELARRLRETPELGAARTVLLVDSGVHHTEIHRRVTDALGSRPYESLTLSGAGDLAGVLALGTRLDGAGLVLALGGGSLLDRAKLASLVAAGPEVARRLTVPQRTGLIVLTRIPRRPMPLIAVPTTIGTGSEASAVACLAYEHAKRLVMGARLRPELSVLDPLATATLPRHLLVEGVLETFFRLVSPYIGDHAELPEPDARVEATAVRLLRLGYEIVEATRAGGRATDEQRARSARLSAESHTQHFHDGRDPYAVKGWLIANELSTVLGLRKMTAVAALLPPLWRAIDQGDARLGSGRRLRRLWAVIRTGLGRPLPAEPATGVAALVDAWGIGRHVVADPEATGAIAHRIVRAWGAGLPMLGGLGHTDVLRLLRRTVAAPDRPVRLAEEYFAPAT</sequence>
<protein>
    <submittedName>
        <fullName evidence="4">Alcohol dehydrogenase</fullName>
    </submittedName>
</protein>
<dbReference type="PANTHER" id="PTHR11496:SF97">
    <property type="entry name" value="ALCOHOL DEHYDROGENASE IRON-TYPE_GLYCEROL DEHYDROGENASE GLDA DOMAIN-CONTAINING PROTEIN"/>
    <property type="match status" value="1"/>
</dbReference>
<dbReference type="GO" id="GO:0046872">
    <property type="term" value="F:metal ion binding"/>
    <property type="evidence" value="ECO:0007669"/>
    <property type="project" value="InterPro"/>
</dbReference>
<dbReference type="NCBIfam" id="NF041822">
    <property type="entry name" value="daptide_DH"/>
    <property type="match status" value="1"/>
</dbReference>
<evidence type="ECO:0000259" key="3">
    <source>
        <dbReference type="Pfam" id="PF00465"/>
    </source>
</evidence>
<evidence type="ECO:0000313" key="5">
    <source>
        <dbReference type="Proteomes" id="UP000052982"/>
    </source>
</evidence>
<dbReference type="OrthoDB" id="323926at2"/>
<comment type="caution">
    <text evidence="4">The sequence shown here is derived from an EMBL/GenBank/DDBJ whole genome shotgun (WGS) entry which is preliminary data.</text>
</comment>
<evidence type="ECO:0000313" key="4">
    <source>
        <dbReference type="EMBL" id="KUN84429.1"/>
    </source>
</evidence>
<dbReference type="InterPro" id="IPR039697">
    <property type="entry name" value="Alcohol_dehydrogenase_Fe"/>
</dbReference>
<dbReference type="PANTHER" id="PTHR11496">
    <property type="entry name" value="ALCOHOL DEHYDROGENASE"/>
    <property type="match status" value="1"/>
</dbReference>
<keyword evidence="5" id="KW-1185">Reference proteome</keyword>
<accession>A0A101T2A1</accession>
<dbReference type="SUPFAM" id="SSF56796">
    <property type="entry name" value="Dehydroquinate synthase-like"/>
    <property type="match status" value="1"/>
</dbReference>
<feature type="region of interest" description="Disordered" evidence="2">
    <location>
        <begin position="1"/>
        <end position="21"/>
    </location>
</feature>
<gene>
    <name evidence="4" type="ORF">AQJ64_14905</name>
</gene>
<dbReference type="STRING" id="1943.AQJ64_14905"/>
<reference evidence="4 5" key="1">
    <citation type="submission" date="2015-10" db="EMBL/GenBank/DDBJ databases">
        <title>Draft genome sequence of Streptomyces griseoruber DSM 40281, type strain for the species Streptomyces griseoruber.</title>
        <authorList>
            <person name="Ruckert C."/>
            <person name="Winkler A."/>
            <person name="Kalinowski J."/>
            <person name="Kampfer P."/>
            <person name="Glaeser S."/>
        </authorList>
    </citation>
    <scope>NUCLEOTIDE SEQUENCE [LARGE SCALE GENOMIC DNA]</scope>
    <source>
        <strain evidence="4 5">DSM 40281</strain>
    </source>
</reference>
<dbReference type="AlphaFoldDB" id="A0A101T2A1"/>
<dbReference type="RefSeq" id="WP_055632897.1">
    <property type="nucleotide sequence ID" value="NZ_JBIRRP010000003.1"/>
</dbReference>
<evidence type="ECO:0000256" key="2">
    <source>
        <dbReference type="SAM" id="MobiDB-lite"/>
    </source>
</evidence>
<proteinExistence type="predicted"/>
<feature type="domain" description="Alcohol dehydrogenase iron-type/glycerol dehydrogenase GldA" evidence="3">
    <location>
        <begin position="19"/>
        <end position="184"/>
    </location>
</feature>